<dbReference type="AlphaFoldDB" id="A0A163XYE0"/>
<dbReference type="STRING" id="943830.A4A58_14560"/>
<evidence type="ECO:0000313" key="1">
    <source>
        <dbReference type="EMBL" id="KZD21566.1"/>
    </source>
</evidence>
<dbReference type="RefSeq" id="WP_068736814.1">
    <property type="nucleotide sequence ID" value="NZ_LVYV01000045.1"/>
</dbReference>
<proteinExistence type="predicted"/>
<reference evidence="1 2" key="1">
    <citation type="submission" date="2016-03" db="EMBL/GenBank/DDBJ databases">
        <title>Microsymbionts genomes from the relict species Vavilovia formosa (Stev.) Fed.</title>
        <authorList>
            <person name="Kopat V."/>
            <person name="Chirak E."/>
            <person name="Kimeklis A."/>
            <person name="Andronov E."/>
        </authorList>
    </citation>
    <scope>NUCLEOTIDE SEQUENCE [LARGE SCALE GENOMIC DNA]</scope>
    <source>
        <strain evidence="1 2">Vaf07</strain>
    </source>
</reference>
<gene>
    <name evidence="1" type="ORF">A4A58_14560</name>
</gene>
<dbReference type="Proteomes" id="UP000076574">
    <property type="component" value="Unassembled WGS sequence"/>
</dbReference>
<evidence type="ECO:0000313" key="2">
    <source>
        <dbReference type="Proteomes" id="UP000076574"/>
    </source>
</evidence>
<dbReference type="EMBL" id="LVYV01000045">
    <property type="protein sequence ID" value="KZD21566.1"/>
    <property type="molecule type" value="Genomic_DNA"/>
</dbReference>
<name>A0A163XYE0_9BRAD</name>
<organism evidence="1 2">
    <name type="scientific">Tardiphaga robiniae</name>
    <dbReference type="NCBI Taxonomy" id="943830"/>
    <lineage>
        <taxon>Bacteria</taxon>
        <taxon>Pseudomonadati</taxon>
        <taxon>Pseudomonadota</taxon>
        <taxon>Alphaproteobacteria</taxon>
        <taxon>Hyphomicrobiales</taxon>
        <taxon>Nitrobacteraceae</taxon>
        <taxon>Tardiphaga</taxon>
    </lineage>
</organism>
<comment type="caution">
    <text evidence="1">The sequence shown here is derived from an EMBL/GenBank/DDBJ whole genome shotgun (WGS) entry which is preliminary data.</text>
</comment>
<accession>A0A163XYE0</accession>
<protein>
    <submittedName>
        <fullName evidence="1">Uncharacterized protein</fullName>
    </submittedName>
</protein>
<sequence length="84" mass="9549">MRRVAYERDLDLAWLNYGDRARMNAFGQERHPTYGSREGVIVRMGTPSSVRVKFDDRVTVQAIHRDYLERVSGKSRAASTGCAS</sequence>
<keyword evidence="2" id="KW-1185">Reference proteome</keyword>
<dbReference type="OrthoDB" id="8139140at2"/>